<evidence type="ECO:0000313" key="3">
    <source>
        <dbReference type="Proteomes" id="UP000093476"/>
    </source>
</evidence>
<dbReference type="InterPro" id="IPR053176">
    <property type="entry name" value="T6SS_TssE1-like"/>
</dbReference>
<dbReference type="PANTHER" id="PTHR38595">
    <property type="entry name" value="CYTOPLASMIC PROTEIN-RELATED"/>
    <property type="match status" value="1"/>
</dbReference>
<evidence type="ECO:0000259" key="1">
    <source>
        <dbReference type="Pfam" id="PF04965"/>
    </source>
</evidence>
<dbReference type="EMBL" id="LOMY01000011">
    <property type="protein sequence ID" value="OCQ54558.1"/>
    <property type="molecule type" value="Genomic_DNA"/>
</dbReference>
<protein>
    <submittedName>
        <fullName evidence="2">Gene 25-like lysozyme</fullName>
    </submittedName>
</protein>
<dbReference type="AlphaFoldDB" id="A0A1C0U9F2"/>
<dbReference type="SUPFAM" id="SSF160719">
    <property type="entry name" value="gpW/gp25-like"/>
    <property type="match status" value="1"/>
</dbReference>
<dbReference type="Pfam" id="PF04965">
    <property type="entry name" value="GPW_gp25"/>
    <property type="match status" value="1"/>
</dbReference>
<organism evidence="2 3">
    <name type="scientific">Photorhabdus australis subsp. thailandensis</name>
    <dbReference type="NCBI Taxonomy" id="2805096"/>
    <lineage>
        <taxon>Bacteria</taxon>
        <taxon>Pseudomonadati</taxon>
        <taxon>Pseudomonadota</taxon>
        <taxon>Gammaproteobacteria</taxon>
        <taxon>Enterobacterales</taxon>
        <taxon>Morganellaceae</taxon>
        <taxon>Photorhabdus</taxon>
    </lineage>
</organism>
<dbReference type="InterPro" id="IPR017737">
    <property type="entry name" value="TssE1-like"/>
</dbReference>
<sequence>MMSRIPEKNARERRKSAVYANHQTLPMLLERLTESGNDREDALYGDNAQQLRLSVLHNLQALLNCDHYSSGADLSSWPHVRTSTLNFGIRALAGKFVSQVSWESIECAIREAILHFEPRIMPQELTITGMQGDQKLNAHNILCFEIRGHLLCSSRPLAFAFSSHVDLENGRFELVDGG</sequence>
<gene>
    <name evidence="2" type="ORF">Ppb6_00225</name>
</gene>
<accession>A0A1C0U9F2</accession>
<evidence type="ECO:0000313" key="2">
    <source>
        <dbReference type="EMBL" id="OCQ54558.1"/>
    </source>
</evidence>
<dbReference type="Proteomes" id="UP000093476">
    <property type="component" value="Unassembled WGS sequence"/>
</dbReference>
<dbReference type="InterPro" id="IPR007048">
    <property type="entry name" value="IraD/Gp25-like"/>
</dbReference>
<dbReference type="STRING" id="286156.Ppb6_00225"/>
<dbReference type="PATRIC" id="fig|286156.4.peg.276"/>
<keyword evidence="3" id="KW-1185">Reference proteome</keyword>
<dbReference type="NCBIfam" id="TIGR03357">
    <property type="entry name" value="VI_zyme"/>
    <property type="match status" value="1"/>
</dbReference>
<comment type="caution">
    <text evidence="2">The sequence shown here is derived from an EMBL/GenBank/DDBJ whole genome shotgun (WGS) entry which is preliminary data.</text>
</comment>
<proteinExistence type="predicted"/>
<dbReference type="PANTHER" id="PTHR38595:SF1">
    <property type="entry name" value="TYPE VI SECRETION SYSTEM COMPONENT TSSE1"/>
    <property type="match status" value="1"/>
</dbReference>
<name>A0A1C0U9F2_9GAMM</name>
<reference evidence="2 3" key="1">
    <citation type="submission" date="2015-12" db="EMBL/GenBank/DDBJ databases">
        <title>Genome comparisons provide insights into the role of secondary metabolites in the pathogenic phase of the Photorhabdus life cycle.</title>
        <authorList>
            <person name="Tobias N.J."/>
            <person name="Mishra B."/>
            <person name="Gupta D.K."/>
            <person name="Thines M."/>
            <person name="Stinear T.P."/>
            <person name="Bode H.B."/>
        </authorList>
    </citation>
    <scope>NUCLEOTIDE SEQUENCE [LARGE SCALE GENOMIC DNA]</scope>
    <source>
        <strain evidence="2 3">PB68.1</strain>
    </source>
</reference>
<feature type="domain" description="IraD/Gp25-like" evidence="1">
    <location>
        <begin position="50"/>
        <end position="152"/>
    </location>
</feature>